<dbReference type="InterPro" id="IPR029063">
    <property type="entry name" value="SAM-dependent_MTases_sf"/>
</dbReference>
<keyword evidence="1 5" id="KW-0489">Methyltransferase</keyword>
<keyword evidence="6" id="KW-1185">Reference proteome</keyword>
<dbReference type="CDD" id="cd02440">
    <property type="entry name" value="AdoMet_MTases"/>
    <property type="match status" value="1"/>
</dbReference>
<evidence type="ECO:0000313" key="6">
    <source>
        <dbReference type="Proteomes" id="UP001501319"/>
    </source>
</evidence>
<dbReference type="PANTHER" id="PTHR43464">
    <property type="entry name" value="METHYLTRANSFERASE"/>
    <property type="match status" value="1"/>
</dbReference>
<protein>
    <submittedName>
        <fullName evidence="5">Class I SAM-dependent methyltransferase</fullName>
    </submittedName>
</protein>
<dbReference type="PANTHER" id="PTHR43464:SF19">
    <property type="entry name" value="UBIQUINONE BIOSYNTHESIS O-METHYLTRANSFERASE, MITOCHONDRIAL"/>
    <property type="match status" value="1"/>
</dbReference>
<dbReference type="Gene3D" id="3.40.50.150">
    <property type="entry name" value="Vaccinia Virus protein VP39"/>
    <property type="match status" value="1"/>
</dbReference>
<evidence type="ECO:0000313" key="5">
    <source>
        <dbReference type="EMBL" id="GAA1629149.1"/>
    </source>
</evidence>
<evidence type="ECO:0000259" key="4">
    <source>
        <dbReference type="Pfam" id="PF13649"/>
    </source>
</evidence>
<reference evidence="5 6" key="1">
    <citation type="journal article" date="2019" name="Int. J. Syst. Evol. Microbiol.">
        <title>The Global Catalogue of Microorganisms (GCM) 10K type strain sequencing project: providing services to taxonomists for standard genome sequencing and annotation.</title>
        <authorList>
            <consortium name="The Broad Institute Genomics Platform"/>
            <consortium name="The Broad Institute Genome Sequencing Center for Infectious Disease"/>
            <person name="Wu L."/>
            <person name="Ma J."/>
        </authorList>
    </citation>
    <scope>NUCLEOTIDE SEQUENCE [LARGE SCALE GENOMIC DNA]</scope>
    <source>
        <strain evidence="5 6">JCM 14306</strain>
    </source>
</reference>
<comment type="caution">
    <text evidence="5">The sequence shown here is derived from an EMBL/GenBank/DDBJ whole genome shotgun (WGS) entry which is preliminary data.</text>
</comment>
<accession>A0ABN2F3N8</accession>
<proteinExistence type="predicted"/>
<name>A0ABN2F3N8_9ACTN</name>
<feature type="domain" description="Methyltransferase" evidence="4">
    <location>
        <begin position="30"/>
        <end position="122"/>
    </location>
</feature>
<evidence type="ECO:0000256" key="1">
    <source>
        <dbReference type="ARBA" id="ARBA00022603"/>
    </source>
</evidence>
<dbReference type="Proteomes" id="UP001501319">
    <property type="component" value="Unassembled WGS sequence"/>
</dbReference>
<dbReference type="GO" id="GO:0008168">
    <property type="term" value="F:methyltransferase activity"/>
    <property type="evidence" value="ECO:0007669"/>
    <property type="project" value="UniProtKB-KW"/>
</dbReference>
<dbReference type="InterPro" id="IPR041698">
    <property type="entry name" value="Methyltransf_25"/>
</dbReference>
<dbReference type="RefSeq" id="WP_344110340.1">
    <property type="nucleotide sequence ID" value="NZ_BAAANE010000004.1"/>
</dbReference>
<evidence type="ECO:0000256" key="2">
    <source>
        <dbReference type="ARBA" id="ARBA00022679"/>
    </source>
</evidence>
<organism evidence="5 6">
    <name type="scientific">Kribbella alba</name>
    <dbReference type="NCBI Taxonomy" id="190197"/>
    <lineage>
        <taxon>Bacteria</taxon>
        <taxon>Bacillati</taxon>
        <taxon>Actinomycetota</taxon>
        <taxon>Actinomycetes</taxon>
        <taxon>Propionibacteriales</taxon>
        <taxon>Kribbellaceae</taxon>
        <taxon>Kribbella</taxon>
    </lineage>
</organism>
<keyword evidence="3" id="KW-0949">S-adenosyl-L-methionine</keyword>
<dbReference type="Pfam" id="PF13649">
    <property type="entry name" value="Methyltransf_25"/>
    <property type="match status" value="1"/>
</dbReference>
<dbReference type="SUPFAM" id="SSF53335">
    <property type="entry name" value="S-adenosyl-L-methionine-dependent methyltransferases"/>
    <property type="match status" value="1"/>
</dbReference>
<gene>
    <name evidence="5" type="ORF">GCM10009744_16390</name>
</gene>
<keyword evidence="2" id="KW-0808">Transferase</keyword>
<evidence type="ECO:0000256" key="3">
    <source>
        <dbReference type="ARBA" id="ARBA00022691"/>
    </source>
</evidence>
<dbReference type="GO" id="GO:0032259">
    <property type="term" value="P:methylation"/>
    <property type="evidence" value="ECO:0007669"/>
    <property type="project" value="UniProtKB-KW"/>
</dbReference>
<dbReference type="EMBL" id="BAAANE010000004">
    <property type="protein sequence ID" value="GAA1629149.1"/>
    <property type="molecule type" value="Genomic_DNA"/>
</dbReference>
<sequence length="231" mass="25137">MAEIYDPLDPDRGDLEVYAAIVEEFGASRVLDVGCGTGTFACLLAARGVEVVGVDPAEASLEVARSKDFAERVRWVLGDATALPPLRVELATMTGNVAQVFVADTEWGATLHGVRDALVPGGRFVFETRDPARKGWLEWNRAETYQVADIPGVGAVETWCDVTSVREPLVSFRHTFVFASDGAVITSDSTLRFRSRAEVERSLKSAGFVVDEVRDAPDRPGREFVFIASRG</sequence>